<keyword evidence="2" id="KW-1185">Reference proteome</keyword>
<dbReference type="EnsemblMetazoa" id="GPPI008670-RA">
    <property type="protein sequence ID" value="GPPI008670-PA"/>
    <property type="gene ID" value="GPPI008670"/>
</dbReference>
<dbReference type="VEuPathDB" id="VectorBase:GPPI008670"/>
<dbReference type="AlphaFoldDB" id="A0A1B0AU45"/>
<evidence type="ECO:0000313" key="1">
    <source>
        <dbReference type="EnsemblMetazoa" id="GPPI008670-PA"/>
    </source>
</evidence>
<protein>
    <submittedName>
        <fullName evidence="1">Uncharacterized protein</fullName>
    </submittedName>
</protein>
<evidence type="ECO:0000313" key="2">
    <source>
        <dbReference type="Proteomes" id="UP000092460"/>
    </source>
</evidence>
<reference evidence="2" key="1">
    <citation type="submission" date="2015-01" db="EMBL/GenBank/DDBJ databases">
        <authorList>
            <person name="Aksoy S."/>
            <person name="Warren W."/>
            <person name="Wilson R.K."/>
        </authorList>
    </citation>
    <scope>NUCLEOTIDE SEQUENCE [LARGE SCALE GENOMIC DNA]</scope>
    <source>
        <strain evidence="2">IAEA</strain>
    </source>
</reference>
<name>A0A1B0AU45_9MUSC</name>
<proteinExistence type="predicted"/>
<accession>A0A1B0AU45</accession>
<dbReference type="Proteomes" id="UP000092460">
    <property type="component" value="Unassembled WGS sequence"/>
</dbReference>
<sequence>YEKQKQEDEEKKENKQNTFYLVVVINKNLYNFLGVREITNSRETPSQTFVAICMCVHFTKTDSETITKRYLNVGIVRS</sequence>
<reference evidence="1" key="2">
    <citation type="submission" date="2020-05" db="UniProtKB">
        <authorList>
            <consortium name="EnsemblMetazoa"/>
        </authorList>
    </citation>
    <scope>IDENTIFICATION</scope>
    <source>
        <strain evidence="1">IAEA</strain>
    </source>
</reference>
<dbReference type="EMBL" id="JXJN01003514">
    <property type="status" value="NOT_ANNOTATED_CDS"/>
    <property type="molecule type" value="Genomic_DNA"/>
</dbReference>
<organism evidence="1 2">
    <name type="scientific">Glossina palpalis gambiensis</name>
    <dbReference type="NCBI Taxonomy" id="67801"/>
    <lineage>
        <taxon>Eukaryota</taxon>
        <taxon>Metazoa</taxon>
        <taxon>Ecdysozoa</taxon>
        <taxon>Arthropoda</taxon>
        <taxon>Hexapoda</taxon>
        <taxon>Insecta</taxon>
        <taxon>Pterygota</taxon>
        <taxon>Neoptera</taxon>
        <taxon>Endopterygota</taxon>
        <taxon>Diptera</taxon>
        <taxon>Brachycera</taxon>
        <taxon>Muscomorpha</taxon>
        <taxon>Hippoboscoidea</taxon>
        <taxon>Glossinidae</taxon>
        <taxon>Glossina</taxon>
    </lineage>
</organism>